<feature type="region of interest" description="Disordered" evidence="1">
    <location>
        <begin position="19"/>
        <end position="38"/>
    </location>
</feature>
<dbReference type="AlphaFoldDB" id="A0A2M4D940"/>
<organism evidence="2">
    <name type="scientific">Anopheles darlingi</name>
    <name type="common">Mosquito</name>
    <dbReference type="NCBI Taxonomy" id="43151"/>
    <lineage>
        <taxon>Eukaryota</taxon>
        <taxon>Metazoa</taxon>
        <taxon>Ecdysozoa</taxon>
        <taxon>Arthropoda</taxon>
        <taxon>Hexapoda</taxon>
        <taxon>Insecta</taxon>
        <taxon>Pterygota</taxon>
        <taxon>Neoptera</taxon>
        <taxon>Endopterygota</taxon>
        <taxon>Diptera</taxon>
        <taxon>Nematocera</taxon>
        <taxon>Culicoidea</taxon>
        <taxon>Culicidae</taxon>
        <taxon>Anophelinae</taxon>
        <taxon>Anopheles</taxon>
    </lineage>
</organism>
<reference evidence="2" key="1">
    <citation type="submission" date="2018-01" db="EMBL/GenBank/DDBJ databases">
        <title>An insight into the sialome of Amazonian anophelines.</title>
        <authorList>
            <person name="Ribeiro J.M."/>
            <person name="Scarpassa V."/>
            <person name="Calvo E."/>
        </authorList>
    </citation>
    <scope>NUCLEOTIDE SEQUENCE</scope>
</reference>
<sequence length="116" mass="12113">MRLTLSVCVCAESPLNALPGSSSTVSSGSSSSSHQCAVKLSSGQKSNYVIAAPRTALRRHHRTTSSGIGHRTCRCVDPLGTDASSMPLHSISLQNASAEAEREEQTAVPGCLGFRN</sequence>
<evidence type="ECO:0000313" key="2">
    <source>
        <dbReference type="EMBL" id="MBW74011.1"/>
    </source>
</evidence>
<accession>A0A2M4D940</accession>
<proteinExistence type="predicted"/>
<name>A0A2M4D940_ANODA</name>
<protein>
    <submittedName>
        <fullName evidence="2">Putative secreted protein</fullName>
    </submittedName>
</protein>
<feature type="compositionally biased region" description="Low complexity" evidence="1">
    <location>
        <begin position="21"/>
        <end position="33"/>
    </location>
</feature>
<evidence type="ECO:0000256" key="1">
    <source>
        <dbReference type="SAM" id="MobiDB-lite"/>
    </source>
</evidence>
<dbReference type="EMBL" id="GGFL01009833">
    <property type="protein sequence ID" value="MBW74011.1"/>
    <property type="molecule type" value="Transcribed_RNA"/>
</dbReference>